<comment type="caution">
    <text evidence="7">The sequence shown here is derived from an EMBL/GenBank/DDBJ whole genome shotgun (WGS) entry which is preliminary data.</text>
</comment>
<evidence type="ECO:0000256" key="5">
    <source>
        <dbReference type="SAM" id="Phobius"/>
    </source>
</evidence>
<proteinExistence type="predicted"/>
<keyword evidence="4 5" id="KW-0472">Membrane</keyword>
<feature type="domain" description="O-antigen ligase-related" evidence="6">
    <location>
        <begin position="238"/>
        <end position="370"/>
    </location>
</feature>
<keyword evidence="7" id="KW-0436">Ligase</keyword>
<keyword evidence="2 5" id="KW-0812">Transmembrane</keyword>
<feature type="transmembrane region" description="Helical" evidence="5">
    <location>
        <begin position="208"/>
        <end position="225"/>
    </location>
</feature>
<name>A0ABV6AUN1_9DEIO</name>
<feature type="transmembrane region" description="Helical" evidence="5">
    <location>
        <begin position="37"/>
        <end position="61"/>
    </location>
</feature>
<evidence type="ECO:0000256" key="3">
    <source>
        <dbReference type="ARBA" id="ARBA00022989"/>
    </source>
</evidence>
<dbReference type="GO" id="GO:0016874">
    <property type="term" value="F:ligase activity"/>
    <property type="evidence" value="ECO:0007669"/>
    <property type="project" value="UniProtKB-KW"/>
</dbReference>
<dbReference type="EMBL" id="JBHLYR010000013">
    <property type="protein sequence ID" value="MFB9991216.1"/>
    <property type="molecule type" value="Genomic_DNA"/>
</dbReference>
<protein>
    <submittedName>
        <fullName evidence="7">O-antigen ligase family protein</fullName>
    </submittedName>
</protein>
<feature type="transmembrane region" description="Helical" evidence="5">
    <location>
        <begin position="123"/>
        <end position="142"/>
    </location>
</feature>
<dbReference type="Proteomes" id="UP001589733">
    <property type="component" value="Unassembled WGS sequence"/>
</dbReference>
<feature type="transmembrane region" description="Helical" evidence="5">
    <location>
        <begin position="388"/>
        <end position="404"/>
    </location>
</feature>
<evidence type="ECO:0000313" key="8">
    <source>
        <dbReference type="Proteomes" id="UP001589733"/>
    </source>
</evidence>
<gene>
    <name evidence="7" type="ORF">ACFFLM_04365</name>
</gene>
<dbReference type="PANTHER" id="PTHR37422:SF13">
    <property type="entry name" value="LIPOPOLYSACCHARIDE BIOSYNTHESIS PROTEIN PA4999-RELATED"/>
    <property type="match status" value="1"/>
</dbReference>
<feature type="transmembrane region" description="Helical" evidence="5">
    <location>
        <begin position="6"/>
        <end position="25"/>
    </location>
</feature>
<sequence length="443" mass="46376">MNQAITLIGAGVLALAVAGWLFALAPRMAGRLRVLMTLLVLAFAGAAASQGFGVGGVGIQLPGWQNIGQAATLLNLAVPAFAAFCLYLAPVRVMWAGWAGLLVYGLSLIAAGFLGTQAGYGEISIYPVLLAMSGAIATAYIPRLRLLRLIRGTLIALCMGSLIYWGVLPEWATSNPDALTGSPTAQAYQYSSIGLNVRLHGLQPHGNGLGYIAATVLLLSLYAPLRFGRWDWLWQLSALACLVLSQSKTMWLATALGVGVYALSQVGQLPPIKRGLSQLVLTAAILAGLFAVTVAAPQLDEADLTLTGRTNVWAVTLKEFQTNPVAGYGPALWGEEYRNAQGSGFAWVGQAHNQIVQTVGQSGAIGAAGLAFALLSLIGMAWRSRTMTSGASLALLTLLIVRGVSETPLRFGLDTGALVVLAVYLLATATSDNQTFLSPRSPA</sequence>
<evidence type="ECO:0000256" key="4">
    <source>
        <dbReference type="ARBA" id="ARBA00023136"/>
    </source>
</evidence>
<evidence type="ECO:0000256" key="1">
    <source>
        <dbReference type="ARBA" id="ARBA00004141"/>
    </source>
</evidence>
<dbReference type="Pfam" id="PF04932">
    <property type="entry name" value="Wzy_C"/>
    <property type="match status" value="1"/>
</dbReference>
<feature type="transmembrane region" description="Helical" evidence="5">
    <location>
        <begin position="275"/>
        <end position="296"/>
    </location>
</feature>
<comment type="subcellular location">
    <subcellularLocation>
        <location evidence="1">Membrane</location>
        <topology evidence="1">Multi-pass membrane protein</topology>
    </subcellularLocation>
</comment>
<feature type="transmembrane region" description="Helical" evidence="5">
    <location>
        <begin position="411"/>
        <end position="430"/>
    </location>
</feature>
<feature type="transmembrane region" description="Helical" evidence="5">
    <location>
        <begin position="67"/>
        <end position="88"/>
    </location>
</feature>
<feature type="transmembrane region" description="Helical" evidence="5">
    <location>
        <begin position="237"/>
        <end position="263"/>
    </location>
</feature>
<dbReference type="InterPro" id="IPR051533">
    <property type="entry name" value="WaaL-like"/>
</dbReference>
<evidence type="ECO:0000259" key="6">
    <source>
        <dbReference type="Pfam" id="PF04932"/>
    </source>
</evidence>
<keyword evidence="3 5" id="KW-1133">Transmembrane helix</keyword>
<feature type="transmembrane region" description="Helical" evidence="5">
    <location>
        <begin position="363"/>
        <end position="382"/>
    </location>
</feature>
<reference evidence="7 8" key="1">
    <citation type="submission" date="2024-09" db="EMBL/GenBank/DDBJ databases">
        <authorList>
            <person name="Sun Q."/>
            <person name="Mori K."/>
        </authorList>
    </citation>
    <scope>NUCLEOTIDE SEQUENCE [LARGE SCALE GENOMIC DNA]</scope>
    <source>
        <strain evidence="7 8">JCM 13503</strain>
    </source>
</reference>
<organism evidence="7 8">
    <name type="scientific">Deinococcus oregonensis</name>
    <dbReference type="NCBI Taxonomy" id="1805970"/>
    <lineage>
        <taxon>Bacteria</taxon>
        <taxon>Thermotogati</taxon>
        <taxon>Deinococcota</taxon>
        <taxon>Deinococci</taxon>
        <taxon>Deinococcales</taxon>
        <taxon>Deinococcaceae</taxon>
        <taxon>Deinococcus</taxon>
    </lineage>
</organism>
<dbReference type="InterPro" id="IPR007016">
    <property type="entry name" value="O-antigen_ligase-rel_domated"/>
</dbReference>
<evidence type="ECO:0000313" key="7">
    <source>
        <dbReference type="EMBL" id="MFB9991216.1"/>
    </source>
</evidence>
<feature type="transmembrane region" description="Helical" evidence="5">
    <location>
        <begin position="149"/>
        <end position="167"/>
    </location>
</feature>
<dbReference type="RefSeq" id="WP_380005922.1">
    <property type="nucleotide sequence ID" value="NZ_JBHLYR010000013.1"/>
</dbReference>
<dbReference type="PANTHER" id="PTHR37422">
    <property type="entry name" value="TEICHURONIC ACID BIOSYNTHESIS PROTEIN TUAE"/>
    <property type="match status" value="1"/>
</dbReference>
<keyword evidence="8" id="KW-1185">Reference proteome</keyword>
<feature type="transmembrane region" description="Helical" evidence="5">
    <location>
        <begin position="95"/>
        <end position="117"/>
    </location>
</feature>
<accession>A0ABV6AUN1</accession>
<evidence type="ECO:0000256" key="2">
    <source>
        <dbReference type="ARBA" id="ARBA00022692"/>
    </source>
</evidence>